<keyword evidence="1" id="KW-0812">Transmembrane</keyword>
<sequence length="131" mass="15457">MSTFISWMIAMLITIPFIGYFLSFVFIKQITKNHRKAVAISIDITTVILIISVHFFIKTIWGHSFLWLIVLVMLLLALLFAIIYRYLRDEIDYLRVFRGYWRLNFLIFFSLYIILLLYGLTSSVMESVIGS</sequence>
<dbReference type="PIRSF" id="PIRSF030092">
    <property type="entry name" value="UCP030092"/>
    <property type="match status" value="1"/>
</dbReference>
<dbReference type="RefSeq" id="WP_202776867.1">
    <property type="nucleotide sequence ID" value="NZ_CP065425.1"/>
</dbReference>
<keyword evidence="3" id="KW-1185">Reference proteome</keyword>
<name>A0ABX7DX69_9BACI</name>
<protein>
    <submittedName>
        <fullName evidence="2">DUF3397 domain-containing protein</fullName>
    </submittedName>
</protein>
<evidence type="ECO:0000313" key="2">
    <source>
        <dbReference type="EMBL" id="QQZ08041.1"/>
    </source>
</evidence>
<organism evidence="2 3">
    <name type="scientific">Heyndrickxia vini</name>
    <dbReference type="NCBI Taxonomy" id="1476025"/>
    <lineage>
        <taxon>Bacteria</taxon>
        <taxon>Bacillati</taxon>
        <taxon>Bacillota</taxon>
        <taxon>Bacilli</taxon>
        <taxon>Bacillales</taxon>
        <taxon>Bacillaceae</taxon>
        <taxon>Heyndrickxia</taxon>
    </lineage>
</organism>
<feature type="transmembrane region" description="Helical" evidence="1">
    <location>
        <begin position="63"/>
        <end position="87"/>
    </location>
</feature>
<feature type="transmembrane region" description="Helical" evidence="1">
    <location>
        <begin position="38"/>
        <end position="57"/>
    </location>
</feature>
<dbReference type="Proteomes" id="UP000595691">
    <property type="component" value="Chromosome"/>
</dbReference>
<dbReference type="EMBL" id="CP065425">
    <property type="protein sequence ID" value="QQZ08041.1"/>
    <property type="molecule type" value="Genomic_DNA"/>
</dbReference>
<gene>
    <name evidence="2" type="ORF">I5776_13235</name>
</gene>
<evidence type="ECO:0000313" key="3">
    <source>
        <dbReference type="Proteomes" id="UP000595691"/>
    </source>
</evidence>
<accession>A0ABX7DX69</accession>
<keyword evidence="1" id="KW-1133">Transmembrane helix</keyword>
<feature type="transmembrane region" description="Helical" evidence="1">
    <location>
        <begin position="6"/>
        <end position="26"/>
    </location>
</feature>
<feature type="transmembrane region" description="Helical" evidence="1">
    <location>
        <begin position="99"/>
        <end position="121"/>
    </location>
</feature>
<dbReference type="InterPro" id="IPR016945">
    <property type="entry name" value="UCP030092"/>
</dbReference>
<reference evidence="2 3" key="1">
    <citation type="submission" date="2020-11" db="EMBL/GenBank/DDBJ databases">
        <title>Taxonomic evaluation of the Bacillus sporothermodurans group of bacteria based on whole genome sequences.</title>
        <authorList>
            <person name="Fiedler G."/>
            <person name="Herbstmann A.-D."/>
            <person name="Doll E."/>
            <person name="Wenning M."/>
            <person name="Brinks E."/>
            <person name="Kabisch J."/>
            <person name="Breitenwieser F."/>
            <person name="Lappann M."/>
            <person name="Boehnlein C."/>
            <person name="Franz C."/>
        </authorList>
    </citation>
    <scope>NUCLEOTIDE SEQUENCE [LARGE SCALE GENOMIC DNA]</scope>
    <source>
        <strain evidence="2 3">JCM 19841</strain>
    </source>
</reference>
<keyword evidence="1" id="KW-0472">Membrane</keyword>
<dbReference type="Pfam" id="PF11877">
    <property type="entry name" value="DUF3397"/>
    <property type="match status" value="1"/>
</dbReference>
<dbReference type="InterPro" id="IPR024515">
    <property type="entry name" value="DUF3397"/>
</dbReference>
<evidence type="ECO:0000256" key="1">
    <source>
        <dbReference type="SAM" id="Phobius"/>
    </source>
</evidence>
<proteinExistence type="predicted"/>